<dbReference type="Proteomes" id="UP001140453">
    <property type="component" value="Unassembled WGS sequence"/>
</dbReference>
<feature type="region of interest" description="Disordered" evidence="1">
    <location>
        <begin position="39"/>
        <end position="128"/>
    </location>
</feature>
<keyword evidence="4" id="KW-1185">Reference proteome</keyword>
<dbReference type="EMBL" id="JAPEVB010000004">
    <property type="protein sequence ID" value="KAJ4389413.1"/>
    <property type="molecule type" value="Genomic_DNA"/>
</dbReference>
<gene>
    <name evidence="3" type="ORF">N0V93_006881</name>
</gene>
<dbReference type="PANTHER" id="PTHR41800:SF1">
    <property type="entry name" value="EXPRESSED PROTEIN"/>
    <property type="match status" value="1"/>
</dbReference>
<dbReference type="Pfam" id="PF15932">
    <property type="entry name" value="DUF4748"/>
    <property type="match status" value="1"/>
</dbReference>
<dbReference type="InterPro" id="IPR031833">
    <property type="entry name" value="DUF4748"/>
</dbReference>
<feature type="transmembrane region" description="Helical" evidence="2">
    <location>
        <begin position="6"/>
        <end position="25"/>
    </location>
</feature>
<feature type="compositionally biased region" description="Polar residues" evidence="1">
    <location>
        <begin position="51"/>
        <end position="66"/>
    </location>
</feature>
<dbReference type="PANTHER" id="PTHR41800">
    <property type="entry name" value="EXPRESSED PROTEIN"/>
    <property type="match status" value="1"/>
</dbReference>
<protein>
    <submittedName>
        <fullName evidence="3">Uncharacterized protein</fullName>
    </submittedName>
</protein>
<feature type="compositionally biased region" description="Basic and acidic residues" evidence="1">
    <location>
        <begin position="98"/>
        <end position="111"/>
    </location>
</feature>
<evidence type="ECO:0000256" key="2">
    <source>
        <dbReference type="SAM" id="Phobius"/>
    </source>
</evidence>
<name>A0A9W8YSJ5_9PEZI</name>
<keyword evidence="2" id="KW-0472">Membrane</keyword>
<keyword evidence="2" id="KW-1133">Transmembrane helix</keyword>
<proteinExistence type="predicted"/>
<evidence type="ECO:0000313" key="3">
    <source>
        <dbReference type="EMBL" id="KAJ4389413.1"/>
    </source>
</evidence>
<comment type="caution">
    <text evidence="3">The sequence shown here is derived from an EMBL/GenBank/DDBJ whole genome shotgun (WGS) entry which is preliminary data.</text>
</comment>
<organism evidence="3 4">
    <name type="scientific">Gnomoniopsis smithogilvyi</name>
    <dbReference type="NCBI Taxonomy" id="1191159"/>
    <lineage>
        <taxon>Eukaryota</taxon>
        <taxon>Fungi</taxon>
        <taxon>Dikarya</taxon>
        <taxon>Ascomycota</taxon>
        <taxon>Pezizomycotina</taxon>
        <taxon>Sordariomycetes</taxon>
        <taxon>Sordariomycetidae</taxon>
        <taxon>Diaporthales</taxon>
        <taxon>Gnomoniaceae</taxon>
        <taxon>Gnomoniopsis</taxon>
    </lineage>
</organism>
<dbReference type="AlphaFoldDB" id="A0A9W8YSJ5"/>
<accession>A0A9W8YSJ5</accession>
<reference evidence="3" key="1">
    <citation type="submission" date="2022-10" db="EMBL/GenBank/DDBJ databases">
        <title>Tapping the CABI collections for fungal endophytes: first genome assemblies for Collariella, Neodidymelliopsis, Ascochyta clinopodiicola, Didymella pomorum, Didymosphaeria variabile, Neocosmospora piperis and Neocucurbitaria cava.</title>
        <authorList>
            <person name="Hill R."/>
        </authorList>
    </citation>
    <scope>NUCLEOTIDE SEQUENCE</scope>
    <source>
        <strain evidence="3">IMI 355082</strain>
    </source>
</reference>
<dbReference type="OrthoDB" id="2559326at2759"/>
<keyword evidence="2" id="KW-0812">Transmembrane</keyword>
<evidence type="ECO:0000256" key="1">
    <source>
        <dbReference type="SAM" id="MobiDB-lite"/>
    </source>
</evidence>
<evidence type="ECO:0000313" key="4">
    <source>
        <dbReference type="Proteomes" id="UP001140453"/>
    </source>
</evidence>
<sequence>MNTVKSFWLGWGALCAAGGGAYIVAKRSINADRQARLEEQRKKKSYVDSLEYSQNVPSHPGSSSTMGAGARRDNEPDMDPVGSPGREQVEPAPTRHAPTTEESRILEKSKYESSTPFRSKKGDRFSNV</sequence>